<proteinExistence type="predicted"/>
<dbReference type="InterPro" id="IPR029044">
    <property type="entry name" value="Nucleotide-diphossugar_trans"/>
</dbReference>
<dbReference type="Gene3D" id="3.90.550.10">
    <property type="entry name" value="Spore Coat Polysaccharide Biosynthesis Protein SpsA, Chain A"/>
    <property type="match status" value="1"/>
</dbReference>
<organism evidence="1">
    <name type="scientific">Hemiselmis andersenii</name>
    <name type="common">Cryptophyte alga</name>
    <dbReference type="NCBI Taxonomy" id="464988"/>
    <lineage>
        <taxon>Eukaryota</taxon>
        <taxon>Cryptophyceae</taxon>
        <taxon>Cryptomonadales</taxon>
        <taxon>Hemiselmidaceae</taxon>
        <taxon>Hemiselmis</taxon>
    </lineage>
</organism>
<evidence type="ECO:0000313" key="1">
    <source>
        <dbReference type="EMBL" id="CAD8734207.1"/>
    </source>
</evidence>
<accession>A0A7S0XNY4</accession>
<dbReference type="AlphaFoldDB" id="A0A7S0XNY4"/>
<protein>
    <recommendedName>
        <fullName evidence="2">Nucleotide-diphospho-sugar transferase domain-containing protein</fullName>
    </recommendedName>
</protein>
<evidence type="ECO:0008006" key="2">
    <source>
        <dbReference type="Google" id="ProtNLM"/>
    </source>
</evidence>
<name>A0A7S0XNY4_HEMAN</name>
<dbReference type="EMBL" id="HBFK01001237">
    <property type="protein sequence ID" value="CAD8734207.1"/>
    <property type="molecule type" value="Transcribed_RNA"/>
</dbReference>
<gene>
    <name evidence="1" type="ORF">HAND1043_LOCUS698</name>
</gene>
<reference evidence="1" key="1">
    <citation type="submission" date="2021-01" db="EMBL/GenBank/DDBJ databases">
        <authorList>
            <person name="Corre E."/>
            <person name="Pelletier E."/>
            <person name="Niang G."/>
            <person name="Scheremetjew M."/>
            <person name="Finn R."/>
            <person name="Kale V."/>
            <person name="Holt S."/>
            <person name="Cochrane G."/>
            <person name="Meng A."/>
            <person name="Brown T."/>
            <person name="Cohen L."/>
        </authorList>
    </citation>
    <scope>NUCLEOTIDE SEQUENCE</scope>
    <source>
        <strain evidence="1">CCMP441</strain>
    </source>
</reference>
<sequence length="408" mass="46400">MSWWSRGKQGLREASMLKVRHKNTARRRLIFGATLIAACQVALLCLSPSSRSSVLSAMRLRAPPSPPPEEKEPAACARRDGGVVNCLWNHQIYQCAAGGPYQTEKDEAAPSGECLDGFHSWNVCRNRTFLCKAPGLSTRDVMHHFGHCPSSLRTNRTEMVVTRMETKYPEVDLEWWRSGGSSRVLVAQAVGLGNYQRLFAISSPAVRRWCMLHDYDYISAIGHFVGDKEWHSCFNKVFLLQLARKEMHNLYDFFFYMDADAVIVNPSFCVESILSPHQLLAAQVGGDRHKSWQKNDGVALYNLNHPLAQHLSDTWVQRSYSSIGNKSRTADQKEWYDILQTYGEEEGWPLRELLPVLPFAASDGSRGFDNVLHVIREDMFDWTGSSVKDRAERMRRAIAGIEWPREPH</sequence>